<evidence type="ECO:0000313" key="2">
    <source>
        <dbReference type="EMBL" id="MDC8785305.1"/>
    </source>
</evidence>
<comment type="caution">
    <text evidence="2">The sequence shown here is derived from an EMBL/GenBank/DDBJ whole genome shotgun (WGS) entry which is preliminary data.</text>
</comment>
<feature type="chain" id="PRO_5047452144" evidence="1">
    <location>
        <begin position="22"/>
        <end position="373"/>
    </location>
</feature>
<reference evidence="2 3" key="1">
    <citation type="submission" date="2022-10" db="EMBL/GenBank/DDBJ databases">
        <title>paucibacter sp. hw8 Genome sequencing.</title>
        <authorList>
            <person name="Park S."/>
        </authorList>
    </citation>
    <scope>NUCLEOTIDE SEQUENCE [LARGE SCALE GENOMIC DNA]</scope>
    <source>
        <strain evidence="3">hw8</strain>
    </source>
</reference>
<dbReference type="EMBL" id="JAQQXS010000006">
    <property type="protein sequence ID" value="MDC8785305.1"/>
    <property type="molecule type" value="Genomic_DNA"/>
</dbReference>
<feature type="signal peptide" evidence="1">
    <location>
        <begin position="1"/>
        <end position="21"/>
    </location>
</feature>
<dbReference type="RefSeq" id="WP_273596408.1">
    <property type="nucleotide sequence ID" value="NZ_JAQQXS010000006.1"/>
</dbReference>
<keyword evidence="3" id="KW-1185">Reference proteome</keyword>
<gene>
    <name evidence="2" type="ORF">PRZ01_08900</name>
</gene>
<sequence>MNPKPSIILNIPVLKAGLSCAAGSLQATLAALAPGQPAPGVEVLDALDMNGAALGALPALALRGQTGELRGLARQRQLLAAATTDLCQCSGLSLAELATLRVFVVRPESSARQGAAQVALDESLLTQLWFELLGVATAHGQAQQLQRLSCHAHAFEALSAAAAYLSSAGPSHSAVTPRRALLLACESWLGDAALALLDDIDQLSGPACDGVVPGEAAVLLLLGQGEQATTLRCCHVLEPEDRWQNERPMGRACSEMLLALQDKNATQTSGAAMVLSDAHPNQEAMRREAEYLRLRHWPHLPTGSPAGLDCAPLGYLGQSLFLLQLALLSQQPAPQQTACAYARSLWQHSLMAWRPAAAQPAMATAAQRSLSHA</sequence>
<name>A0ABT5KSB3_9BURK</name>
<protein>
    <submittedName>
        <fullName evidence="2">Uncharacterized protein</fullName>
    </submittedName>
</protein>
<dbReference type="Proteomes" id="UP001219862">
    <property type="component" value="Unassembled WGS sequence"/>
</dbReference>
<evidence type="ECO:0000313" key="3">
    <source>
        <dbReference type="Proteomes" id="UP001219862"/>
    </source>
</evidence>
<evidence type="ECO:0000256" key="1">
    <source>
        <dbReference type="SAM" id="SignalP"/>
    </source>
</evidence>
<proteinExistence type="predicted"/>
<keyword evidence="1" id="KW-0732">Signal</keyword>
<accession>A0ABT5KSB3</accession>
<organism evidence="2 3">
    <name type="scientific">Roseateles koreensis</name>
    <dbReference type="NCBI Taxonomy" id="2987526"/>
    <lineage>
        <taxon>Bacteria</taxon>
        <taxon>Pseudomonadati</taxon>
        <taxon>Pseudomonadota</taxon>
        <taxon>Betaproteobacteria</taxon>
        <taxon>Burkholderiales</taxon>
        <taxon>Sphaerotilaceae</taxon>
        <taxon>Roseateles</taxon>
    </lineage>
</organism>